<evidence type="ECO:0000313" key="4">
    <source>
        <dbReference type="EMBL" id="EGZ10672.1"/>
    </source>
</evidence>
<feature type="transmembrane region" description="Helical" evidence="2">
    <location>
        <begin position="95"/>
        <end position="116"/>
    </location>
</feature>
<dbReference type="EMBL" id="JH159158">
    <property type="protein sequence ID" value="EGZ10672.1"/>
    <property type="molecule type" value="Genomic_DNA"/>
</dbReference>
<organism evidence="4 5">
    <name type="scientific">Phytophthora sojae (strain P6497)</name>
    <name type="common">Soybean stem and root rot agent</name>
    <name type="synonym">Phytophthora megasperma f. sp. glycines</name>
    <dbReference type="NCBI Taxonomy" id="1094619"/>
    <lineage>
        <taxon>Eukaryota</taxon>
        <taxon>Sar</taxon>
        <taxon>Stramenopiles</taxon>
        <taxon>Oomycota</taxon>
        <taxon>Peronosporomycetes</taxon>
        <taxon>Peronosporales</taxon>
        <taxon>Peronosporaceae</taxon>
        <taxon>Phytophthora</taxon>
    </lineage>
</organism>
<dbReference type="OMA" id="ATHEMDS"/>
<proteinExistence type="predicted"/>
<gene>
    <name evidence="4" type="ORF">PHYSODRAFT_304472</name>
</gene>
<keyword evidence="2" id="KW-0472">Membrane</keyword>
<keyword evidence="2" id="KW-0812">Transmembrane</keyword>
<name>G5A171_PHYSP</name>
<keyword evidence="2" id="KW-1133">Transmembrane helix</keyword>
<keyword evidence="5" id="KW-1185">Reference proteome</keyword>
<keyword evidence="3" id="KW-0732">Signal</keyword>
<dbReference type="Proteomes" id="UP000002640">
    <property type="component" value="Unassembled WGS sequence"/>
</dbReference>
<accession>G5A171</accession>
<dbReference type="AlphaFoldDB" id="G5A171"/>
<dbReference type="RefSeq" id="XP_009533417.1">
    <property type="nucleotide sequence ID" value="XM_009535122.1"/>
</dbReference>
<evidence type="ECO:0000256" key="3">
    <source>
        <dbReference type="SAM" id="SignalP"/>
    </source>
</evidence>
<sequence length="118" mass="12535">MHLTCVVLVVGILVASCMDLVNAKYISPIYAASDTESFDSNTKLRRSRGSPQPEDEERAIAPPNPPHIVEAINSRPATNVVNVADGHPLPKWAKALVVLVGLGIVSGSVFGSIKLFGM</sequence>
<protein>
    <recommendedName>
        <fullName evidence="6">RxLR effector protein</fullName>
    </recommendedName>
</protein>
<feature type="signal peptide" evidence="3">
    <location>
        <begin position="1"/>
        <end position="23"/>
    </location>
</feature>
<reference evidence="4 5" key="1">
    <citation type="journal article" date="2006" name="Science">
        <title>Phytophthora genome sequences uncover evolutionary origins and mechanisms of pathogenesis.</title>
        <authorList>
            <person name="Tyler B.M."/>
            <person name="Tripathy S."/>
            <person name="Zhang X."/>
            <person name="Dehal P."/>
            <person name="Jiang R.H."/>
            <person name="Aerts A."/>
            <person name="Arredondo F.D."/>
            <person name="Baxter L."/>
            <person name="Bensasson D."/>
            <person name="Beynon J.L."/>
            <person name="Chapman J."/>
            <person name="Damasceno C.M."/>
            <person name="Dorrance A.E."/>
            <person name="Dou D."/>
            <person name="Dickerman A.W."/>
            <person name="Dubchak I.L."/>
            <person name="Garbelotto M."/>
            <person name="Gijzen M."/>
            <person name="Gordon S.G."/>
            <person name="Govers F."/>
            <person name="Grunwald N.J."/>
            <person name="Huang W."/>
            <person name="Ivors K.L."/>
            <person name="Jones R.W."/>
            <person name="Kamoun S."/>
            <person name="Krampis K."/>
            <person name="Lamour K.H."/>
            <person name="Lee M.K."/>
            <person name="McDonald W.H."/>
            <person name="Medina M."/>
            <person name="Meijer H.J."/>
            <person name="Nordberg E.K."/>
            <person name="Maclean D.J."/>
            <person name="Ospina-Giraldo M.D."/>
            <person name="Morris P.F."/>
            <person name="Phuntumart V."/>
            <person name="Putnam N.H."/>
            <person name="Rash S."/>
            <person name="Rose J.K."/>
            <person name="Sakihama Y."/>
            <person name="Salamov A.A."/>
            <person name="Savidor A."/>
            <person name="Scheuring C.F."/>
            <person name="Smith B.M."/>
            <person name="Sobral B.W."/>
            <person name="Terry A."/>
            <person name="Torto-Alalibo T.A."/>
            <person name="Win J."/>
            <person name="Xu Z."/>
            <person name="Zhang H."/>
            <person name="Grigoriev I.V."/>
            <person name="Rokhsar D.S."/>
            <person name="Boore J.L."/>
        </authorList>
    </citation>
    <scope>NUCLEOTIDE SEQUENCE [LARGE SCALE GENOMIC DNA]</scope>
    <source>
        <strain evidence="4 5">P6497</strain>
    </source>
</reference>
<feature type="chain" id="PRO_5003472803" description="RxLR effector protein" evidence="3">
    <location>
        <begin position="24"/>
        <end position="118"/>
    </location>
</feature>
<dbReference type="GeneID" id="20642425"/>
<feature type="region of interest" description="Disordered" evidence="1">
    <location>
        <begin position="37"/>
        <end position="65"/>
    </location>
</feature>
<evidence type="ECO:0000256" key="2">
    <source>
        <dbReference type="SAM" id="Phobius"/>
    </source>
</evidence>
<evidence type="ECO:0008006" key="6">
    <source>
        <dbReference type="Google" id="ProtNLM"/>
    </source>
</evidence>
<evidence type="ECO:0000256" key="1">
    <source>
        <dbReference type="SAM" id="MobiDB-lite"/>
    </source>
</evidence>
<dbReference type="InParanoid" id="G5A171"/>
<evidence type="ECO:0000313" key="5">
    <source>
        <dbReference type="Proteomes" id="UP000002640"/>
    </source>
</evidence>
<dbReference type="KEGG" id="psoj:PHYSODRAFT_304472"/>